<protein>
    <submittedName>
        <fullName evidence="12">Undecaprenyl-phosphate galactose phosphotransferase WbaP</fullName>
    </submittedName>
</protein>
<evidence type="ECO:0000256" key="2">
    <source>
        <dbReference type="ARBA" id="ARBA00004236"/>
    </source>
</evidence>
<evidence type="ECO:0000256" key="4">
    <source>
        <dbReference type="ARBA" id="ARBA00022475"/>
    </source>
</evidence>
<sequence length="489" mass="55832">MPAKFKRVLKSIKPNSVILFAADTFMLTAAFVLGYMLSNKASAVLLDRAYMPFDDSFGKWLALFAVAIVTSQTLFLSQGHYTQRTPWWEQIKFMLRVNVILFLISASVFYSLKIPFSRLWVLLSFAFAVPLLMLGRLVVRKILMDLKRWAVDVTLIGGPQNVLESLFALNSDSYNTYNVRSIGLLGTTNILKKADLPDRQKQSVQTLIAADKLESFIRDSKCDIFIFAPDESTRLDMQKLTRIVHQKRRQIGFVPPLTGMSLYGMDVQHFFGSHTVLLRPKRHVEKIVNRIFKRALDIVGSVCGLVLLAVPMTILGLYIRKDGGPVLYYQKRVGMHGKPFKCWKLRSMVANADEVLQTLLANDPVARKEWETDFKLKNDPRITRLGHFIRKTSIDELPQLFNVLCGEMSLVGPRPIVAKELDYYGKHQDDYLAAKPGLTGLWQVSGRNDTSYAYRVYLDSWYVTHWSLWTDIVILFKTIGILVNRKGAY</sequence>
<name>A0A6N4R7V7_BLAVI</name>
<evidence type="ECO:0000259" key="11">
    <source>
        <dbReference type="Pfam" id="PF02397"/>
    </source>
</evidence>
<dbReference type="GO" id="GO:0005886">
    <property type="term" value="C:plasma membrane"/>
    <property type="evidence" value="ECO:0007669"/>
    <property type="project" value="UniProtKB-SubCell"/>
</dbReference>
<dbReference type="AlphaFoldDB" id="A0A6N4R7V7"/>
<dbReference type="InterPro" id="IPR017472">
    <property type="entry name" value="Undecaprenyl-P_galact_Ptfrase"/>
</dbReference>
<reference evidence="12 13" key="1">
    <citation type="journal article" date="2017" name="Nat. Commun.">
        <title>In situ click chemistry generation of cyclooxygenase-2 inhibitors.</title>
        <authorList>
            <person name="Bhardwaj A."/>
            <person name="Kaur J."/>
            <person name="Wuest M."/>
            <person name="Wuest F."/>
        </authorList>
    </citation>
    <scope>NUCLEOTIDE SEQUENCE [LARGE SCALE GENOMIC DNA]</scope>
    <source>
        <strain evidence="12">S2_018_000_R2_106</strain>
    </source>
</reference>
<keyword evidence="5 12" id="KW-0808">Transferase</keyword>
<dbReference type="InterPro" id="IPR017475">
    <property type="entry name" value="EPS_sugar_tfrase"/>
</dbReference>
<dbReference type="Pfam" id="PF02397">
    <property type="entry name" value="Bac_transf"/>
    <property type="match status" value="1"/>
</dbReference>
<keyword evidence="6 10" id="KW-0812">Transmembrane</keyword>
<keyword evidence="4" id="KW-1003">Cell membrane</keyword>
<dbReference type="Proteomes" id="UP000320948">
    <property type="component" value="Unassembled WGS sequence"/>
</dbReference>
<dbReference type="PANTHER" id="PTHR30576">
    <property type="entry name" value="COLANIC BIOSYNTHESIS UDP-GLUCOSE LIPID CARRIER TRANSFERASE"/>
    <property type="match status" value="1"/>
</dbReference>
<feature type="transmembrane region" description="Helical" evidence="10">
    <location>
        <begin position="57"/>
        <end position="81"/>
    </location>
</feature>
<evidence type="ECO:0000256" key="6">
    <source>
        <dbReference type="ARBA" id="ARBA00022692"/>
    </source>
</evidence>
<dbReference type="GO" id="GO:0016780">
    <property type="term" value="F:phosphotransferase activity, for other substituted phosphate groups"/>
    <property type="evidence" value="ECO:0007669"/>
    <property type="project" value="TreeGrafter"/>
</dbReference>
<evidence type="ECO:0000256" key="9">
    <source>
        <dbReference type="ARBA" id="ARBA00023169"/>
    </source>
</evidence>
<feature type="transmembrane region" description="Helical" evidence="10">
    <location>
        <begin position="16"/>
        <end position="37"/>
    </location>
</feature>
<feature type="transmembrane region" description="Helical" evidence="10">
    <location>
        <begin position="295"/>
        <end position="319"/>
    </location>
</feature>
<keyword evidence="7 10" id="KW-1133">Transmembrane helix</keyword>
<proteinExistence type="inferred from homology"/>
<feature type="transmembrane region" description="Helical" evidence="10">
    <location>
        <begin position="118"/>
        <end position="139"/>
    </location>
</feature>
<keyword evidence="8 10" id="KW-0472">Membrane</keyword>
<evidence type="ECO:0000313" key="13">
    <source>
        <dbReference type="Proteomes" id="UP000320948"/>
    </source>
</evidence>
<comment type="similarity">
    <text evidence="3">Belongs to the bacterial sugar transferase family.</text>
</comment>
<dbReference type="InterPro" id="IPR003362">
    <property type="entry name" value="Bact_transf"/>
</dbReference>
<evidence type="ECO:0000256" key="7">
    <source>
        <dbReference type="ARBA" id="ARBA00022989"/>
    </source>
</evidence>
<gene>
    <name evidence="12" type="primary">wbaP</name>
    <name evidence="12" type="ORF">DI628_01670</name>
</gene>
<evidence type="ECO:0000256" key="8">
    <source>
        <dbReference type="ARBA" id="ARBA00023136"/>
    </source>
</evidence>
<accession>A0A6N4R7V7</accession>
<evidence type="ECO:0000256" key="1">
    <source>
        <dbReference type="ARBA" id="ARBA00004141"/>
    </source>
</evidence>
<dbReference type="PANTHER" id="PTHR30576:SF4">
    <property type="entry name" value="UNDECAPRENYL-PHOSPHATE GALACTOSE PHOSPHOTRANSFERASE"/>
    <property type="match status" value="1"/>
</dbReference>
<comment type="subcellular location">
    <subcellularLocation>
        <location evidence="2">Cell membrane</location>
    </subcellularLocation>
    <subcellularLocation>
        <location evidence="1">Membrane</location>
        <topology evidence="1">Multi-pass membrane protein</topology>
    </subcellularLocation>
</comment>
<comment type="caution">
    <text evidence="12">The sequence shown here is derived from an EMBL/GenBank/DDBJ whole genome shotgun (WGS) entry which is preliminary data.</text>
</comment>
<evidence type="ECO:0000256" key="5">
    <source>
        <dbReference type="ARBA" id="ARBA00022679"/>
    </source>
</evidence>
<keyword evidence="9" id="KW-0270">Exopolysaccharide synthesis</keyword>
<dbReference type="GO" id="GO:0000271">
    <property type="term" value="P:polysaccharide biosynthetic process"/>
    <property type="evidence" value="ECO:0007669"/>
    <property type="project" value="UniProtKB-KW"/>
</dbReference>
<feature type="transmembrane region" description="Helical" evidence="10">
    <location>
        <begin position="466"/>
        <end position="483"/>
    </location>
</feature>
<evidence type="ECO:0000256" key="3">
    <source>
        <dbReference type="ARBA" id="ARBA00006464"/>
    </source>
</evidence>
<dbReference type="NCBIfam" id="TIGR03022">
    <property type="entry name" value="WbaP_sugtrans"/>
    <property type="match status" value="1"/>
</dbReference>
<dbReference type="EMBL" id="VAFM01000001">
    <property type="protein sequence ID" value="TKW61361.1"/>
    <property type="molecule type" value="Genomic_DNA"/>
</dbReference>
<feature type="transmembrane region" description="Helical" evidence="10">
    <location>
        <begin position="93"/>
        <end position="112"/>
    </location>
</feature>
<evidence type="ECO:0000256" key="10">
    <source>
        <dbReference type="SAM" id="Phobius"/>
    </source>
</evidence>
<organism evidence="12 13">
    <name type="scientific">Blastochloris viridis</name>
    <name type="common">Rhodopseudomonas viridis</name>
    <dbReference type="NCBI Taxonomy" id="1079"/>
    <lineage>
        <taxon>Bacteria</taxon>
        <taxon>Pseudomonadati</taxon>
        <taxon>Pseudomonadota</taxon>
        <taxon>Alphaproteobacteria</taxon>
        <taxon>Hyphomicrobiales</taxon>
        <taxon>Blastochloridaceae</taxon>
        <taxon>Blastochloris</taxon>
    </lineage>
</organism>
<evidence type="ECO:0000313" key="12">
    <source>
        <dbReference type="EMBL" id="TKW61361.1"/>
    </source>
</evidence>
<dbReference type="NCBIfam" id="TIGR03025">
    <property type="entry name" value="EPS_sugtrans"/>
    <property type="match status" value="1"/>
</dbReference>
<feature type="domain" description="Bacterial sugar transferase" evidence="11">
    <location>
        <begin position="293"/>
        <end position="483"/>
    </location>
</feature>